<dbReference type="AlphaFoldDB" id="A0A8G2J5U4"/>
<name>A0A8G2J5U4_RHILV</name>
<organism evidence="1 2">
    <name type="scientific">Rhizobium leguminosarum bv. viciae</name>
    <dbReference type="NCBI Taxonomy" id="387"/>
    <lineage>
        <taxon>Bacteria</taxon>
        <taxon>Pseudomonadati</taxon>
        <taxon>Pseudomonadota</taxon>
        <taxon>Alphaproteobacteria</taxon>
        <taxon>Hyphomicrobiales</taxon>
        <taxon>Rhizobiaceae</taxon>
        <taxon>Rhizobium/Agrobacterium group</taxon>
        <taxon>Rhizobium</taxon>
    </lineage>
</organism>
<evidence type="ECO:0000313" key="2">
    <source>
        <dbReference type="Proteomes" id="UP000291866"/>
    </source>
</evidence>
<evidence type="ECO:0008006" key="3">
    <source>
        <dbReference type="Google" id="ProtNLM"/>
    </source>
</evidence>
<reference evidence="1 2" key="1">
    <citation type="submission" date="2019-02" db="EMBL/GenBank/DDBJ databases">
        <title>The competitiveness to form nodules shapes the capacities of Rhizobium leguminosarum sv viciae communities to promote symbiosis with specific hosts.</title>
        <authorList>
            <person name="Boivin S."/>
            <person name="Lepetit M."/>
        </authorList>
    </citation>
    <scope>NUCLEOTIDE SEQUENCE [LARGE SCALE GENOMIC DNA]</scope>
    <source>
        <strain evidence="1 2">SPF4F3</strain>
    </source>
</reference>
<dbReference type="Proteomes" id="UP000291866">
    <property type="component" value="Unassembled WGS sequence"/>
</dbReference>
<dbReference type="EMBL" id="SJLU01000001">
    <property type="protein sequence ID" value="TBX98090.1"/>
    <property type="molecule type" value="Genomic_DNA"/>
</dbReference>
<comment type="caution">
    <text evidence="1">The sequence shown here is derived from an EMBL/GenBank/DDBJ whole genome shotgun (WGS) entry which is preliminary data.</text>
</comment>
<proteinExistence type="predicted"/>
<dbReference type="RefSeq" id="WP_131603224.1">
    <property type="nucleotide sequence ID" value="NZ_SJLU01000001.1"/>
</dbReference>
<sequence>MERRFYVLKQIMEITGFSRTHLYNEHSRGKLVFKKAGGRTVVMVEDFERWIGSFHDVASTKAA</sequence>
<evidence type="ECO:0000313" key="1">
    <source>
        <dbReference type="EMBL" id="TBX98090.1"/>
    </source>
</evidence>
<protein>
    <recommendedName>
        <fullName evidence="3">Helix-turn-helix domain-containing protein</fullName>
    </recommendedName>
</protein>
<accession>A0A8G2J5U4</accession>
<gene>
    <name evidence="1" type="ORF">E0H31_04065</name>
</gene>